<accession>A0A674A8R4</accession>
<reference evidence="2" key="1">
    <citation type="submission" date="2021-04" db="EMBL/GenBank/DDBJ databases">
        <authorList>
            <consortium name="Wellcome Sanger Institute Data Sharing"/>
        </authorList>
    </citation>
    <scope>NUCLEOTIDE SEQUENCE [LARGE SCALE GENOMIC DNA]</scope>
</reference>
<evidence type="ECO:0000313" key="2">
    <source>
        <dbReference type="Ensembl" id="ENSSTUP00000055460.1"/>
    </source>
</evidence>
<sequence length="144" mass="16730">NHFGHDCRSCAAAVYCKYHKTIVLQNLLMDMMSFYSVYYILVSLCIGIFRVDSLLAHFDYTTQPSSPKYVMTVISMELSYLSGGLIFAWIVEEWVWDYAIPVNLIHIDLTVAGKQQEIEARGEESHCPRLFRNNFVYPEELQNF</sequence>
<dbReference type="Ensembl" id="ENSSTUT00000058015.1">
    <property type="protein sequence ID" value="ENSSTUP00000055460.1"/>
    <property type="gene ID" value="ENSSTUG00000023540.1"/>
</dbReference>
<evidence type="ECO:0000313" key="3">
    <source>
        <dbReference type="Proteomes" id="UP000472277"/>
    </source>
</evidence>
<dbReference type="Proteomes" id="UP000472277">
    <property type="component" value="Chromosome 1"/>
</dbReference>
<keyword evidence="3" id="KW-1185">Reference proteome</keyword>
<reference evidence="2" key="3">
    <citation type="submission" date="2025-09" db="UniProtKB">
        <authorList>
            <consortium name="Ensembl"/>
        </authorList>
    </citation>
    <scope>IDENTIFICATION</scope>
</reference>
<dbReference type="InParanoid" id="A0A674A8R4"/>
<keyword evidence="1" id="KW-1133">Transmembrane helix</keyword>
<keyword evidence="1" id="KW-0812">Transmembrane</keyword>
<name>A0A674A8R4_SALTR</name>
<feature type="transmembrane region" description="Helical" evidence="1">
    <location>
        <begin position="69"/>
        <end position="91"/>
    </location>
</feature>
<dbReference type="GeneTree" id="ENSGT00990000210049"/>
<evidence type="ECO:0000256" key="1">
    <source>
        <dbReference type="SAM" id="Phobius"/>
    </source>
</evidence>
<keyword evidence="1" id="KW-0472">Membrane</keyword>
<reference evidence="2" key="2">
    <citation type="submission" date="2025-08" db="UniProtKB">
        <authorList>
            <consortium name="Ensembl"/>
        </authorList>
    </citation>
    <scope>IDENTIFICATION</scope>
</reference>
<protein>
    <submittedName>
        <fullName evidence="2">Uncharacterized protein</fullName>
    </submittedName>
</protein>
<feature type="transmembrane region" description="Helical" evidence="1">
    <location>
        <begin position="27"/>
        <end position="49"/>
    </location>
</feature>
<dbReference type="OMA" id="EESHCPR"/>
<organism evidence="2 3">
    <name type="scientific">Salmo trutta</name>
    <name type="common">Brown trout</name>
    <dbReference type="NCBI Taxonomy" id="8032"/>
    <lineage>
        <taxon>Eukaryota</taxon>
        <taxon>Metazoa</taxon>
        <taxon>Chordata</taxon>
        <taxon>Craniata</taxon>
        <taxon>Vertebrata</taxon>
        <taxon>Euteleostomi</taxon>
        <taxon>Actinopterygii</taxon>
        <taxon>Neopterygii</taxon>
        <taxon>Teleostei</taxon>
        <taxon>Protacanthopterygii</taxon>
        <taxon>Salmoniformes</taxon>
        <taxon>Salmonidae</taxon>
        <taxon>Salmoninae</taxon>
        <taxon>Salmo</taxon>
    </lineage>
</organism>
<dbReference type="AlphaFoldDB" id="A0A674A8R4"/>
<proteinExistence type="predicted"/>